<dbReference type="OrthoDB" id="3133286at2759"/>
<gene>
    <name evidence="1" type="ORF">EIP91_005331</name>
</gene>
<organism evidence="1 2">
    <name type="scientific">Steccherinum ochraceum</name>
    <dbReference type="NCBI Taxonomy" id="92696"/>
    <lineage>
        <taxon>Eukaryota</taxon>
        <taxon>Fungi</taxon>
        <taxon>Dikarya</taxon>
        <taxon>Basidiomycota</taxon>
        <taxon>Agaricomycotina</taxon>
        <taxon>Agaricomycetes</taxon>
        <taxon>Polyporales</taxon>
        <taxon>Steccherinaceae</taxon>
        <taxon>Steccherinum</taxon>
    </lineage>
</organism>
<dbReference type="AlphaFoldDB" id="A0A4R0RIA3"/>
<keyword evidence="2" id="KW-1185">Reference proteome</keyword>
<dbReference type="Proteomes" id="UP000292702">
    <property type="component" value="Unassembled WGS sequence"/>
</dbReference>
<comment type="caution">
    <text evidence="1">The sequence shown here is derived from an EMBL/GenBank/DDBJ whole genome shotgun (WGS) entry which is preliminary data.</text>
</comment>
<sequence length="221" mass="24945">MSSFSLSQIYEAARAAITIFAGQGLPSCLCGGTGCALYGTSRTPNDVDIVVLTSAYDTEELKRMVVRSSSKFELKPSRKIGATYKILYYRVYTYGLRACKVDILTPGIMHIPDANIPIARIELIDNLPAMPFMPLLLLKLQAWGDHGDSDRSDFRAKQYFDARDIAELLVIAVMREEHKRDASWLPASFLREAQRRVQRLKSNLFMDQGARDEKAWKQIGF</sequence>
<evidence type="ECO:0000313" key="2">
    <source>
        <dbReference type="Proteomes" id="UP000292702"/>
    </source>
</evidence>
<dbReference type="EMBL" id="RWJN01000293">
    <property type="protein sequence ID" value="TCD63498.1"/>
    <property type="molecule type" value="Genomic_DNA"/>
</dbReference>
<name>A0A4R0RIA3_9APHY</name>
<dbReference type="SUPFAM" id="SSF81301">
    <property type="entry name" value="Nucleotidyltransferase"/>
    <property type="match status" value="1"/>
</dbReference>
<accession>A0A4R0RIA3</accession>
<reference evidence="1 2" key="1">
    <citation type="submission" date="2018-11" db="EMBL/GenBank/DDBJ databases">
        <title>Genome assembly of Steccherinum ochraceum LE-BIN_3174, the white-rot fungus of the Steccherinaceae family (The Residual Polyporoid clade, Polyporales, Basidiomycota).</title>
        <authorList>
            <person name="Fedorova T.V."/>
            <person name="Glazunova O.A."/>
            <person name="Landesman E.O."/>
            <person name="Moiseenko K.V."/>
            <person name="Psurtseva N.V."/>
            <person name="Savinova O.S."/>
            <person name="Shakhova N.V."/>
            <person name="Tyazhelova T.V."/>
            <person name="Vasina D.V."/>
        </authorList>
    </citation>
    <scope>NUCLEOTIDE SEQUENCE [LARGE SCALE GENOMIC DNA]</scope>
    <source>
        <strain evidence="1 2">LE-BIN_3174</strain>
    </source>
</reference>
<evidence type="ECO:0000313" key="1">
    <source>
        <dbReference type="EMBL" id="TCD63498.1"/>
    </source>
</evidence>
<dbReference type="Gene3D" id="3.30.460.40">
    <property type="match status" value="1"/>
</dbReference>
<dbReference type="InterPro" id="IPR043519">
    <property type="entry name" value="NT_sf"/>
</dbReference>
<proteinExistence type="predicted"/>
<protein>
    <submittedName>
        <fullName evidence="1">Uncharacterized protein</fullName>
    </submittedName>
</protein>